<keyword evidence="2" id="KW-0813">Transport</keyword>
<sequence>MGAADSNEPIPLLQLGLPSPPVDDDLAGSDHPASASPNRTGNAWTAVAHIITGVIGSGVLSLAWSMAQLGWVWGPLLMLFFAAVTLASTFLLCSCYRSPDPDYGPVRNGSYLAAVKRNLADNFGGERLIGTMEMEMMQEECMDMRLAYTNESLWDRNSLHYYYRYLHEVPAIRRSSCYRKDGKDDPCEFGSTQYMLIFGVVQIFMSQIPDFHSMEWLSVVAAIMSLAYSTIGLGLGAAKVVGNRVIKGSVGGVSASTTMQKLWRVSQAVGDIAFAYPYSMIVLEIQDTLRSPPSERETMNKASLISTFITTFFYLSCGGFGYAAFGDQTPGDLLTGFGNYGSHLVIDFANACVVVHLIGGYQVYSQPVFAMVDKWLAEQFPCISFVNRNYTLKFPLLPPLSLNLARLCFRSAYVASTTGVAMVFPYFNQVLGVLGTINFWPLSIYFPVEMWLRQKDLKPWTIKWVVLRSFSIVCFVINMFVFAGSIEGIVAARFS</sequence>
<keyword evidence="5 7" id="KW-1133">Transmembrane helix</keyword>
<feature type="transmembrane region" description="Helical" evidence="7">
    <location>
        <begin position="43"/>
        <end position="64"/>
    </location>
</feature>
<comment type="subcellular location">
    <subcellularLocation>
        <location evidence="1">Membrane</location>
    </subcellularLocation>
</comment>
<dbReference type="EMBL" id="BKCP01010514">
    <property type="protein sequence ID" value="GER52720.1"/>
    <property type="molecule type" value="Genomic_DNA"/>
</dbReference>
<evidence type="ECO:0000256" key="4">
    <source>
        <dbReference type="ARBA" id="ARBA00022970"/>
    </source>
</evidence>
<feature type="transmembrane region" description="Helical" evidence="7">
    <location>
        <begin position="216"/>
        <end position="242"/>
    </location>
</feature>
<dbReference type="OrthoDB" id="40134at2759"/>
<keyword evidence="10" id="KW-1185">Reference proteome</keyword>
<feature type="domain" description="Amino acid transporter transmembrane" evidence="8">
    <location>
        <begin position="40"/>
        <end position="120"/>
    </location>
</feature>
<evidence type="ECO:0000259" key="8">
    <source>
        <dbReference type="Pfam" id="PF01490"/>
    </source>
</evidence>
<name>A0A5A7R621_STRAF</name>
<reference evidence="10" key="1">
    <citation type="journal article" date="2019" name="Curr. Biol.">
        <title>Genome Sequence of Striga asiatica Provides Insight into the Evolution of Plant Parasitism.</title>
        <authorList>
            <person name="Yoshida S."/>
            <person name="Kim S."/>
            <person name="Wafula E.K."/>
            <person name="Tanskanen J."/>
            <person name="Kim Y.M."/>
            <person name="Honaas L."/>
            <person name="Yang Z."/>
            <person name="Spallek T."/>
            <person name="Conn C.E."/>
            <person name="Ichihashi Y."/>
            <person name="Cheong K."/>
            <person name="Cui S."/>
            <person name="Der J.P."/>
            <person name="Gundlach H."/>
            <person name="Jiao Y."/>
            <person name="Hori C."/>
            <person name="Ishida J.K."/>
            <person name="Kasahara H."/>
            <person name="Kiba T."/>
            <person name="Kim M.S."/>
            <person name="Koo N."/>
            <person name="Laohavisit A."/>
            <person name="Lee Y.H."/>
            <person name="Lumba S."/>
            <person name="McCourt P."/>
            <person name="Mortimer J.C."/>
            <person name="Mutuku J.M."/>
            <person name="Nomura T."/>
            <person name="Sasaki-Sekimoto Y."/>
            <person name="Seto Y."/>
            <person name="Wang Y."/>
            <person name="Wakatake T."/>
            <person name="Sakakibara H."/>
            <person name="Demura T."/>
            <person name="Yamaguchi S."/>
            <person name="Yoneyama K."/>
            <person name="Manabe R.I."/>
            <person name="Nelson D.C."/>
            <person name="Schulman A.H."/>
            <person name="Timko M.P."/>
            <person name="dePamphilis C.W."/>
            <person name="Choi D."/>
            <person name="Shirasu K."/>
        </authorList>
    </citation>
    <scope>NUCLEOTIDE SEQUENCE [LARGE SCALE GENOMIC DNA]</scope>
    <source>
        <strain evidence="10">cv. UVA1</strain>
    </source>
</reference>
<dbReference type="PANTHER" id="PTHR48017">
    <property type="entry name" value="OS05G0424000 PROTEIN-RELATED"/>
    <property type="match status" value="1"/>
</dbReference>
<evidence type="ECO:0000256" key="7">
    <source>
        <dbReference type="SAM" id="Phobius"/>
    </source>
</evidence>
<dbReference type="GO" id="GO:0006865">
    <property type="term" value="P:amino acid transport"/>
    <property type="evidence" value="ECO:0007669"/>
    <property type="project" value="UniProtKB-KW"/>
</dbReference>
<comment type="caution">
    <text evidence="9">The sequence shown here is derived from an EMBL/GenBank/DDBJ whole genome shotgun (WGS) entry which is preliminary data.</text>
</comment>
<feature type="transmembrane region" description="Helical" evidence="7">
    <location>
        <begin position="433"/>
        <end position="452"/>
    </location>
</feature>
<feature type="domain" description="Amino acid transporter transmembrane" evidence="8">
    <location>
        <begin position="170"/>
        <end position="489"/>
    </location>
</feature>
<evidence type="ECO:0000256" key="5">
    <source>
        <dbReference type="ARBA" id="ARBA00022989"/>
    </source>
</evidence>
<dbReference type="Pfam" id="PF01490">
    <property type="entry name" value="Aa_trans"/>
    <property type="match status" value="2"/>
</dbReference>
<accession>A0A5A7R621</accession>
<proteinExistence type="predicted"/>
<dbReference type="GO" id="GO:0016020">
    <property type="term" value="C:membrane"/>
    <property type="evidence" value="ECO:0007669"/>
    <property type="project" value="UniProtKB-SubCell"/>
</dbReference>
<keyword evidence="4" id="KW-0029">Amino-acid transport</keyword>
<feature type="transmembrane region" description="Helical" evidence="7">
    <location>
        <begin position="304"/>
        <end position="325"/>
    </location>
</feature>
<evidence type="ECO:0000313" key="9">
    <source>
        <dbReference type="EMBL" id="GER52720.1"/>
    </source>
</evidence>
<evidence type="ECO:0000256" key="6">
    <source>
        <dbReference type="ARBA" id="ARBA00023136"/>
    </source>
</evidence>
<dbReference type="AlphaFoldDB" id="A0A5A7R621"/>
<dbReference type="Proteomes" id="UP000325081">
    <property type="component" value="Unassembled WGS sequence"/>
</dbReference>
<gene>
    <name evidence="9" type="ORF">STAS_30198</name>
</gene>
<keyword evidence="3 7" id="KW-0812">Transmembrane</keyword>
<evidence type="ECO:0000256" key="1">
    <source>
        <dbReference type="ARBA" id="ARBA00004370"/>
    </source>
</evidence>
<evidence type="ECO:0000256" key="2">
    <source>
        <dbReference type="ARBA" id="ARBA00022448"/>
    </source>
</evidence>
<evidence type="ECO:0000256" key="3">
    <source>
        <dbReference type="ARBA" id="ARBA00022692"/>
    </source>
</evidence>
<protein>
    <submittedName>
        <fullName evidence="9">Amino acid transporter</fullName>
    </submittedName>
</protein>
<organism evidence="9 10">
    <name type="scientific">Striga asiatica</name>
    <name type="common">Asiatic witchweed</name>
    <name type="synonym">Buchnera asiatica</name>
    <dbReference type="NCBI Taxonomy" id="4170"/>
    <lineage>
        <taxon>Eukaryota</taxon>
        <taxon>Viridiplantae</taxon>
        <taxon>Streptophyta</taxon>
        <taxon>Embryophyta</taxon>
        <taxon>Tracheophyta</taxon>
        <taxon>Spermatophyta</taxon>
        <taxon>Magnoliopsida</taxon>
        <taxon>eudicotyledons</taxon>
        <taxon>Gunneridae</taxon>
        <taxon>Pentapetalae</taxon>
        <taxon>asterids</taxon>
        <taxon>lamiids</taxon>
        <taxon>Lamiales</taxon>
        <taxon>Orobanchaceae</taxon>
        <taxon>Buchnereae</taxon>
        <taxon>Striga</taxon>
    </lineage>
</organism>
<dbReference type="InterPro" id="IPR013057">
    <property type="entry name" value="AA_transpt_TM"/>
</dbReference>
<feature type="transmembrane region" description="Helical" evidence="7">
    <location>
        <begin position="464"/>
        <end position="486"/>
    </location>
</feature>
<evidence type="ECO:0000313" key="10">
    <source>
        <dbReference type="Proteomes" id="UP000325081"/>
    </source>
</evidence>
<keyword evidence="6 7" id="KW-0472">Membrane</keyword>
<feature type="transmembrane region" description="Helical" evidence="7">
    <location>
        <begin position="70"/>
        <end position="93"/>
    </location>
</feature>